<dbReference type="EMBL" id="LAZR01054437">
    <property type="protein sequence ID" value="KKK78565.1"/>
    <property type="molecule type" value="Genomic_DNA"/>
</dbReference>
<evidence type="ECO:0000313" key="1">
    <source>
        <dbReference type="EMBL" id="KKK78565.1"/>
    </source>
</evidence>
<protein>
    <submittedName>
        <fullName evidence="1">Uncharacterized protein</fullName>
    </submittedName>
</protein>
<reference evidence="1" key="1">
    <citation type="journal article" date="2015" name="Nature">
        <title>Complex archaea that bridge the gap between prokaryotes and eukaryotes.</title>
        <authorList>
            <person name="Spang A."/>
            <person name="Saw J.H."/>
            <person name="Jorgensen S.L."/>
            <person name="Zaremba-Niedzwiedzka K."/>
            <person name="Martijn J."/>
            <person name="Lind A.E."/>
            <person name="van Eijk R."/>
            <person name="Schleper C."/>
            <person name="Guy L."/>
            <person name="Ettema T.J."/>
        </authorList>
    </citation>
    <scope>NUCLEOTIDE SEQUENCE</scope>
</reference>
<name>A0A0F8YXK4_9ZZZZ</name>
<comment type="caution">
    <text evidence="1">The sequence shown here is derived from an EMBL/GenBank/DDBJ whole genome shotgun (WGS) entry which is preliminary data.</text>
</comment>
<dbReference type="AlphaFoldDB" id="A0A0F8YXK4"/>
<proteinExistence type="predicted"/>
<organism evidence="1">
    <name type="scientific">marine sediment metagenome</name>
    <dbReference type="NCBI Taxonomy" id="412755"/>
    <lineage>
        <taxon>unclassified sequences</taxon>
        <taxon>metagenomes</taxon>
        <taxon>ecological metagenomes</taxon>
    </lineage>
</organism>
<accession>A0A0F8YXK4</accession>
<gene>
    <name evidence="1" type="ORF">LCGC14_2842330</name>
</gene>
<sequence length="60" mass="6721">MTTYVMSRITIEVHVPKGQEPNSDEAWLDGDWEVKLDKFRDHLELAAYSAAPAGTTVTID</sequence>